<dbReference type="InterPro" id="IPR050959">
    <property type="entry name" value="MarA-like"/>
</dbReference>
<keyword evidence="2" id="KW-0238">DNA-binding</keyword>
<dbReference type="Gene3D" id="3.20.80.10">
    <property type="entry name" value="Regulatory factor, effector binding domain"/>
    <property type="match status" value="1"/>
</dbReference>
<evidence type="ECO:0000256" key="2">
    <source>
        <dbReference type="ARBA" id="ARBA00023125"/>
    </source>
</evidence>
<gene>
    <name evidence="5" type="ORF">F4V73_01705</name>
</gene>
<evidence type="ECO:0000259" key="4">
    <source>
        <dbReference type="PROSITE" id="PS01124"/>
    </source>
</evidence>
<dbReference type="PANTHER" id="PTHR47504:SF5">
    <property type="entry name" value="RIGHT ORIGIN-BINDING PROTEIN"/>
    <property type="match status" value="1"/>
</dbReference>
<feature type="domain" description="HTH araC/xylS-type" evidence="4">
    <location>
        <begin position="12"/>
        <end position="110"/>
    </location>
</feature>
<evidence type="ECO:0000313" key="6">
    <source>
        <dbReference type="Proteomes" id="UP000322181"/>
    </source>
</evidence>
<dbReference type="InterPro" id="IPR009057">
    <property type="entry name" value="Homeodomain-like_sf"/>
</dbReference>
<dbReference type="AlphaFoldDB" id="A0A5M9R7F5"/>
<dbReference type="SUPFAM" id="SSF46689">
    <property type="entry name" value="Homeodomain-like"/>
    <property type="match status" value="2"/>
</dbReference>
<dbReference type="Gene3D" id="1.10.10.60">
    <property type="entry name" value="Homeodomain-like"/>
    <property type="match status" value="2"/>
</dbReference>
<dbReference type="InterPro" id="IPR011256">
    <property type="entry name" value="Reg_factor_effector_dom_sf"/>
</dbReference>
<dbReference type="RefSeq" id="WP_150384591.1">
    <property type="nucleotide sequence ID" value="NZ_BAAAFS010000001.1"/>
</dbReference>
<reference evidence="5 6" key="1">
    <citation type="submission" date="2019-09" db="EMBL/GenBank/DDBJ databases">
        <title>Draft genome sequence of various Type strains from the CCUG.</title>
        <authorList>
            <person name="Pineiro-Iglesias B."/>
            <person name="Tunovic T."/>
            <person name="Unosson C."/>
            <person name="Inganas E."/>
            <person name="Ohlen M."/>
            <person name="Cardew S."/>
            <person name="Jensie-Markopoulos S."/>
            <person name="Salva-Serra F."/>
            <person name="Jaen-Luchoro D."/>
            <person name="Karlsson R."/>
            <person name="Svensson-Stadler L."/>
            <person name="Chun J."/>
            <person name="Moore E."/>
        </authorList>
    </citation>
    <scope>NUCLEOTIDE SEQUENCE [LARGE SCALE GENOMIC DNA]</scope>
    <source>
        <strain evidence="5 6">CCUG 53682T</strain>
    </source>
</reference>
<comment type="caution">
    <text evidence="5">The sequence shown here is derived from an EMBL/GenBank/DDBJ whole genome shotgun (WGS) entry which is preliminary data.</text>
</comment>
<name>A0A5M9R7F5_9GAMM</name>
<dbReference type="GO" id="GO:0043565">
    <property type="term" value="F:sequence-specific DNA binding"/>
    <property type="evidence" value="ECO:0007669"/>
    <property type="project" value="InterPro"/>
</dbReference>
<dbReference type="InterPro" id="IPR018060">
    <property type="entry name" value="HTH_AraC"/>
</dbReference>
<protein>
    <submittedName>
        <fullName evidence="5">Helix-turn-helix transcriptional regulator</fullName>
    </submittedName>
</protein>
<keyword evidence="1" id="KW-0805">Transcription regulation</keyword>
<dbReference type="Pfam" id="PF12833">
    <property type="entry name" value="HTH_18"/>
    <property type="match status" value="1"/>
</dbReference>
<accession>A0A5M9R7F5</accession>
<evidence type="ECO:0000313" key="5">
    <source>
        <dbReference type="EMBL" id="KAA8716630.1"/>
    </source>
</evidence>
<evidence type="ECO:0000256" key="1">
    <source>
        <dbReference type="ARBA" id="ARBA00023015"/>
    </source>
</evidence>
<keyword evidence="3" id="KW-0804">Transcription</keyword>
<dbReference type="SMART" id="SM00342">
    <property type="entry name" value="HTH_ARAC"/>
    <property type="match status" value="1"/>
</dbReference>
<dbReference type="EMBL" id="VXKB01000001">
    <property type="protein sequence ID" value="KAA8716630.1"/>
    <property type="molecule type" value="Genomic_DNA"/>
</dbReference>
<organism evidence="5 6">
    <name type="scientific">Morganella psychrotolerans</name>
    <dbReference type="NCBI Taxonomy" id="368603"/>
    <lineage>
        <taxon>Bacteria</taxon>
        <taxon>Pseudomonadati</taxon>
        <taxon>Pseudomonadota</taxon>
        <taxon>Gammaproteobacteria</taxon>
        <taxon>Enterobacterales</taxon>
        <taxon>Morganellaceae</taxon>
        <taxon>Morganella</taxon>
    </lineage>
</organism>
<evidence type="ECO:0000256" key="3">
    <source>
        <dbReference type="ARBA" id="ARBA00023163"/>
    </source>
</evidence>
<sequence>MNSEIYHYYIIGNLISWIEDNLENELNATIISNKSGYSINYLQRKFKRITGHSISEYVRRRRIFRATLYLCLTGKSIAAISKRLGYRSSSVFIHLFKKNFLTTPLAYRRNKVLDLFNALPRIELMKERPNIEIDRHIENEEITLYGKTYNYTIAVTDFDKPHYPIRKVFRENFFTDTGFSSDNYCTAAWYSPSFDDQHIDVSYFIGTDDIAVMNSCPEHCKYITMQFKNAKSFKCTDHIINPYDIIIDVLFRILKEYNEGWTTAWDFERFGLTDNNRVTLEYIIPVRYINKQVKNEH</sequence>
<dbReference type="GO" id="GO:0003700">
    <property type="term" value="F:DNA-binding transcription factor activity"/>
    <property type="evidence" value="ECO:0007669"/>
    <property type="project" value="InterPro"/>
</dbReference>
<proteinExistence type="predicted"/>
<dbReference type="Proteomes" id="UP000322181">
    <property type="component" value="Unassembled WGS sequence"/>
</dbReference>
<dbReference type="PROSITE" id="PS01124">
    <property type="entry name" value="HTH_ARAC_FAMILY_2"/>
    <property type="match status" value="1"/>
</dbReference>
<dbReference type="PANTHER" id="PTHR47504">
    <property type="entry name" value="RIGHT ORIGIN-BINDING PROTEIN"/>
    <property type="match status" value="1"/>
</dbReference>